<evidence type="ECO:0000259" key="10">
    <source>
        <dbReference type="PROSITE" id="PS50934"/>
    </source>
</evidence>
<dbReference type="SUPFAM" id="SSF52113">
    <property type="entry name" value="BRCT domain"/>
    <property type="match status" value="1"/>
</dbReference>
<reference evidence="13" key="1">
    <citation type="submission" date="2025-08" db="UniProtKB">
        <authorList>
            <consortium name="Ensembl"/>
        </authorList>
    </citation>
    <scope>IDENTIFICATION</scope>
</reference>
<dbReference type="InterPro" id="IPR000953">
    <property type="entry name" value="Chromo/chromo_shadow_dom"/>
</dbReference>
<evidence type="ECO:0000256" key="3">
    <source>
        <dbReference type="ARBA" id="ARBA00023015"/>
    </source>
</evidence>
<dbReference type="GO" id="GO:0031981">
    <property type="term" value="C:nuclear lumen"/>
    <property type="evidence" value="ECO:0007669"/>
    <property type="project" value="UniProtKB-ARBA"/>
</dbReference>
<dbReference type="SUPFAM" id="SSF46689">
    <property type="entry name" value="Homeodomain-like"/>
    <property type="match status" value="2"/>
</dbReference>
<feature type="compositionally biased region" description="Polar residues" evidence="7">
    <location>
        <begin position="273"/>
        <end position="283"/>
    </location>
</feature>
<comment type="similarity">
    <text evidence="6">Belongs to the SMARCC family.</text>
</comment>
<evidence type="ECO:0000256" key="5">
    <source>
        <dbReference type="ARBA" id="ARBA00023242"/>
    </source>
</evidence>
<dbReference type="GO" id="GO:0045202">
    <property type="term" value="C:synapse"/>
    <property type="evidence" value="ECO:0007669"/>
    <property type="project" value="TreeGrafter"/>
</dbReference>
<name>A0A8C1Z1T2_CYPCA</name>
<dbReference type="Gene3D" id="1.10.10.10">
    <property type="entry name" value="Winged helix-like DNA-binding domain superfamily/Winged helix DNA-binding domain"/>
    <property type="match status" value="1"/>
</dbReference>
<dbReference type="GO" id="GO:0048858">
    <property type="term" value="P:cell projection morphogenesis"/>
    <property type="evidence" value="ECO:0007669"/>
    <property type="project" value="TreeGrafter"/>
</dbReference>
<dbReference type="PROSITE" id="PS50172">
    <property type="entry name" value="BRCT"/>
    <property type="match status" value="1"/>
</dbReference>
<evidence type="ECO:0000259" key="12">
    <source>
        <dbReference type="PROSITE" id="PS52032"/>
    </source>
</evidence>
<dbReference type="Pfam" id="PF16496">
    <property type="entry name" value="SWIRM-assoc_2"/>
    <property type="match status" value="1"/>
</dbReference>
<dbReference type="GO" id="GO:0006325">
    <property type="term" value="P:chromatin organization"/>
    <property type="evidence" value="ECO:0007669"/>
    <property type="project" value="UniProtKB-KW"/>
</dbReference>
<feature type="domain" description="Myb-like" evidence="8">
    <location>
        <begin position="515"/>
        <end position="557"/>
    </location>
</feature>
<dbReference type="Proteomes" id="UP000694700">
    <property type="component" value="Unplaced"/>
</dbReference>
<dbReference type="FunFam" id="1.10.10.10:FF:000020">
    <property type="entry name" value="SWI/SNF complex subunit SMARCC2 isoform c"/>
    <property type="match status" value="1"/>
</dbReference>
<dbReference type="InterPro" id="IPR007526">
    <property type="entry name" value="SWIRM"/>
</dbReference>
<dbReference type="PROSITE" id="PS50090">
    <property type="entry name" value="MYB_LIKE"/>
    <property type="match status" value="1"/>
</dbReference>
<dbReference type="Pfam" id="PF16495">
    <property type="entry name" value="SWIRM-assoc_1"/>
    <property type="match status" value="1"/>
</dbReference>
<dbReference type="InterPro" id="IPR001357">
    <property type="entry name" value="BRCT_dom"/>
</dbReference>
<keyword evidence="2" id="KW-0156">Chromatin regulator</keyword>
<dbReference type="InterPro" id="IPR009057">
    <property type="entry name" value="Homeodomain-like_sf"/>
</dbReference>
<dbReference type="AlphaFoldDB" id="A0A8C1Z1T2"/>
<sequence length="884" mass="100092">MAGSGSSIGRKKDGGPSSKFWESSETVSQLETVRMWIGKHYKKYVQTDSPTSKTLAALVVQLLQFQEDAFGRRVSNPALTKLPAKIFLDFKPGGALCHILGSAYKFKSEQGWRRFDLQNPSRMDRNVEMFMNIEKTLVQNNSLTRPIVYIVSDMEQKQASKLKDIIKRHQGTITEDKSKATHIIYPSTAQVEEEEWLRPVMRKDKQVLVHWGNYPDSYDTWISTSDVDGDVEDPPSSEKPWRVHAKWVFDTDAFNEWMNEEDYEVDENKNHFHSFTSNRNPGSQGRRRGHQNDDEQDEDLTKDLEDPSPVPGMEEEEDEQGKTEVNRLIDSEDNVTEQTHHIIIPSYAAWFDYNSIHEIERRALPEFFNGKNKSKTPEIYLAYRNFMIDTYRLNPQEYLTSTSCRRNLTGDVCAVMRVHAFLEQWGLVNYQVDSESRPLPMGPPPTPHFNVLADTPSGLVPLGCFSFQVPPAQQMLNFPEKGKDKPTDLQNFGLRTDIYSKKNPKVKGAAGGREWTEQETLLLLEALEMYKDDWNKVSEHVGSRTQDECILHFLRLPIEDQYLESSEASLGPLAYQPIPFSQSGNPVMSTVAFLASVVDPRVAAAAAKAALEEFSRVREEVPTELVEAHVKKVQEAARSTGKVDPAFGLENSGIAGTAPEEPEKTGNFDQQLFGYQHGSKCPPVCVCVCVCTYVRTYTHTLLLFLLLLLHFCYLVPEKDKEEDMETTEEGKEGEEEKEEGKKKLELDIGEGNIATAAAAALASAATKAKHLAAVEERKIKSLVALLVETQMKKLELKLRHFEELETIMDREKEAVSIADFHSSSELCCALFFCINLRRCPQEAWKALQNALANVAEDKSLYIAQPRGLFPSSVHKFTKSIFDFS</sequence>
<feature type="domain" description="BRCT" evidence="9">
    <location>
        <begin position="138"/>
        <end position="205"/>
    </location>
</feature>
<feature type="domain" description="SWIRM" evidence="10">
    <location>
        <begin position="342"/>
        <end position="439"/>
    </location>
</feature>
<dbReference type="InterPro" id="IPR017884">
    <property type="entry name" value="SANT_dom"/>
</dbReference>
<dbReference type="Gene3D" id="3.40.50.10190">
    <property type="entry name" value="BRCT domain"/>
    <property type="match status" value="1"/>
</dbReference>
<dbReference type="InterPro" id="IPR001005">
    <property type="entry name" value="SANT/Myb"/>
</dbReference>
<evidence type="ECO:0000256" key="7">
    <source>
        <dbReference type="SAM" id="MobiDB-lite"/>
    </source>
</evidence>
<dbReference type="PROSITE" id="PS52032">
    <property type="entry name" value="MARR_BRCT_CHROMO"/>
    <property type="match status" value="1"/>
</dbReference>
<dbReference type="InterPro" id="IPR032448">
    <property type="entry name" value="SWIRM-assoc"/>
</dbReference>
<keyword evidence="5" id="KW-0539">Nucleus</keyword>
<dbReference type="PROSITE" id="PS50934">
    <property type="entry name" value="SWIRM"/>
    <property type="match status" value="1"/>
</dbReference>
<dbReference type="Pfam" id="PF00249">
    <property type="entry name" value="Myb_DNA-binding"/>
    <property type="match status" value="1"/>
</dbReference>
<organism evidence="13 14">
    <name type="scientific">Cyprinus carpio</name>
    <name type="common">Common carp</name>
    <dbReference type="NCBI Taxonomy" id="7962"/>
    <lineage>
        <taxon>Eukaryota</taxon>
        <taxon>Metazoa</taxon>
        <taxon>Chordata</taxon>
        <taxon>Craniata</taxon>
        <taxon>Vertebrata</taxon>
        <taxon>Euteleostomi</taxon>
        <taxon>Actinopterygii</taxon>
        <taxon>Neopterygii</taxon>
        <taxon>Teleostei</taxon>
        <taxon>Ostariophysi</taxon>
        <taxon>Cypriniformes</taxon>
        <taxon>Cyprinidae</taxon>
        <taxon>Cyprininae</taxon>
        <taxon>Cyprinus</taxon>
    </lineage>
</organism>
<dbReference type="PANTHER" id="PTHR15381:SF1">
    <property type="entry name" value="CHONDROITIN SULFATE PROTEOGLYCAN 5"/>
    <property type="match status" value="1"/>
</dbReference>
<keyword evidence="3" id="KW-0805">Transcription regulation</keyword>
<protein>
    <submittedName>
        <fullName evidence="13">SWI/SNF related, matrix associated, actin dependent regulator of chromatin, subfamily c, member 1a</fullName>
    </submittedName>
</protein>
<evidence type="ECO:0000313" key="13">
    <source>
        <dbReference type="Ensembl" id="ENSCCRP00015046534.1"/>
    </source>
</evidence>
<dbReference type="InterPro" id="IPR032451">
    <property type="entry name" value="SMARCC_C"/>
</dbReference>
<evidence type="ECO:0000256" key="6">
    <source>
        <dbReference type="ARBA" id="ARBA00049655"/>
    </source>
</evidence>
<dbReference type="PROSITE" id="PS51293">
    <property type="entry name" value="SANT"/>
    <property type="match status" value="1"/>
</dbReference>
<dbReference type="InterPro" id="IPR036420">
    <property type="entry name" value="BRCT_dom_sf"/>
</dbReference>
<proteinExistence type="inferred from homology"/>
<dbReference type="Pfam" id="PF16498">
    <property type="entry name" value="SWIRM-assoc_3"/>
    <property type="match status" value="1"/>
</dbReference>
<evidence type="ECO:0000256" key="1">
    <source>
        <dbReference type="ARBA" id="ARBA00004123"/>
    </source>
</evidence>
<dbReference type="FunFam" id="1.10.10.60:FF:000014">
    <property type="entry name" value="SWI/SNF complex subunit SMARCC2 isoform C"/>
    <property type="match status" value="1"/>
</dbReference>
<dbReference type="SMART" id="SM00717">
    <property type="entry name" value="SANT"/>
    <property type="match status" value="1"/>
</dbReference>
<dbReference type="Ensembl" id="ENSCCRT00015048094.1">
    <property type="protein sequence ID" value="ENSCCRP00015046534.1"/>
    <property type="gene ID" value="ENSCCRG00015017086.1"/>
</dbReference>
<feature type="domain" description="SANT" evidence="11">
    <location>
        <begin position="510"/>
        <end position="561"/>
    </location>
</feature>
<accession>A0A8C1Z1T2</accession>
<evidence type="ECO:0000259" key="9">
    <source>
        <dbReference type="PROSITE" id="PS50172"/>
    </source>
</evidence>
<evidence type="ECO:0000256" key="4">
    <source>
        <dbReference type="ARBA" id="ARBA00023163"/>
    </source>
</evidence>
<dbReference type="InterPro" id="IPR049898">
    <property type="entry name" value="MARR_BRCT_CHROMO"/>
</dbReference>
<dbReference type="SMART" id="SM00298">
    <property type="entry name" value="CHROMO"/>
    <property type="match status" value="1"/>
</dbReference>
<feature type="region of interest" description="Disordered" evidence="7">
    <location>
        <begin position="271"/>
        <end position="324"/>
    </location>
</feature>
<feature type="domain" description="Chromo" evidence="12">
    <location>
        <begin position="6"/>
        <end position="284"/>
    </location>
</feature>
<dbReference type="GO" id="GO:0016514">
    <property type="term" value="C:SWI/SNF complex"/>
    <property type="evidence" value="ECO:0007669"/>
    <property type="project" value="UniProtKB-ARBA"/>
</dbReference>
<evidence type="ECO:0000259" key="8">
    <source>
        <dbReference type="PROSITE" id="PS50090"/>
    </source>
</evidence>
<dbReference type="InterPro" id="IPR032450">
    <property type="entry name" value="SMARCC_N"/>
</dbReference>
<dbReference type="InterPro" id="IPR036388">
    <property type="entry name" value="WH-like_DNA-bd_sf"/>
</dbReference>
<dbReference type="PANTHER" id="PTHR15381">
    <property type="entry name" value="CHONDROITIN SULFATE PROTEOGLYCAN 5 -RELATED"/>
    <property type="match status" value="1"/>
</dbReference>
<evidence type="ECO:0000313" key="14">
    <source>
        <dbReference type="Proteomes" id="UP000694700"/>
    </source>
</evidence>
<dbReference type="GO" id="GO:0006355">
    <property type="term" value="P:regulation of DNA-templated transcription"/>
    <property type="evidence" value="ECO:0007669"/>
    <property type="project" value="UniProtKB-ARBA"/>
</dbReference>
<dbReference type="Gene3D" id="1.10.10.60">
    <property type="entry name" value="Homeodomain-like"/>
    <property type="match status" value="1"/>
</dbReference>
<evidence type="ECO:0000259" key="11">
    <source>
        <dbReference type="PROSITE" id="PS51293"/>
    </source>
</evidence>
<evidence type="ECO:0000256" key="2">
    <source>
        <dbReference type="ARBA" id="ARBA00022853"/>
    </source>
</evidence>
<dbReference type="Pfam" id="PF04433">
    <property type="entry name" value="SWIRM"/>
    <property type="match status" value="1"/>
</dbReference>
<feature type="region of interest" description="Disordered" evidence="7">
    <location>
        <begin position="1"/>
        <end position="21"/>
    </location>
</feature>
<keyword evidence="4" id="KW-0804">Transcription</keyword>
<comment type="subcellular location">
    <subcellularLocation>
        <location evidence="1">Nucleus</location>
    </subcellularLocation>
</comment>